<comment type="caution">
    <text evidence="2">The sequence shown here is derived from an EMBL/GenBank/DDBJ whole genome shotgun (WGS) entry which is preliminary data.</text>
</comment>
<name>A0A1G2PMC7_TERXR</name>
<evidence type="ECO:0000313" key="2">
    <source>
        <dbReference type="EMBL" id="OHA48791.1"/>
    </source>
</evidence>
<keyword evidence="1" id="KW-1133">Transmembrane helix</keyword>
<accession>A0A1G2PMC7</accession>
<proteinExistence type="predicted"/>
<sequence length="203" mass="22348">MNRQLKIFIGIVIVTLLAAAVIVAALFMMDSRKDPGSSSETIPGWEVFPADQESARDRVTNEQYAFAAQAPDGWRAALLNSTLVGIGREDFPECSMTLRLGSNDGLLSASGLTEQLNPPGPKPQEKHRYVGTIVVGGWPAAVLTILGHLENVTREVDIPKGDIIVIAEMSMKGLLNEQRNFVEHPRRKECEDVFERFLGTFQI</sequence>
<evidence type="ECO:0000256" key="1">
    <source>
        <dbReference type="SAM" id="Phobius"/>
    </source>
</evidence>
<reference evidence="2 3" key="1">
    <citation type="journal article" date="2016" name="Nat. Commun.">
        <title>Thousands of microbial genomes shed light on interconnected biogeochemical processes in an aquifer system.</title>
        <authorList>
            <person name="Anantharaman K."/>
            <person name="Brown C.T."/>
            <person name="Hug L.A."/>
            <person name="Sharon I."/>
            <person name="Castelle C.J."/>
            <person name="Probst A.J."/>
            <person name="Thomas B.C."/>
            <person name="Singh A."/>
            <person name="Wilkins M.J."/>
            <person name="Karaoz U."/>
            <person name="Brodie E.L."/>
            <person name="Williams K.H."/>
            <person name="Hubbard S.S."/>
            <person name="Banfield J.F."/>
        </authorList>
    </citation>
    <scope>NUCLEOTIDE SEQUENCE [LARGE SCALE GENOMIC DNA]</scope>
    <source>
        <strain evidence="3">RIFCSPHIGHO2_01_FULL_58_15</strain>
    </source>
</reference>
<organism evidence="2 3">
    <name type="scientific">Terrybacteria sp. (strain RIFCSPHIGHO2_01_FULL_58_15)</name>
    <dbReference type="NCBI Taxonomy" id="1802363"/>
    <lineage>
        <taxon>Bacteria</taxon>
        <taxon>Candidatus Terryibacteriota</taxon>
    </lineage>
</organism>
<dbReference type="AlphaFoldDB" id="A0A1G2PMC7"/>
<keyword evidence="1" id="KW-0472">Membrane</keyword>
<keyword evidence="1" id="KW-0812">Transmembrane</keyword>
<evidence type="ECO:0000313" key="3">
    <source>
        <dbReference type="Proteomes" id="UP000178690"/>
    </source>
</evidence>
<dbReference type="STRING" id="1802363.A2682_00690"/>
<dbReference type="Proteomes" id="UP000178690">
    <property type="component" value="Unassembled WGS sequence"/>
</dbReference>
<feature type="transmembrane region" description="Helical" evidence="1">
    <location>
        <begin position="7"/>
        <end position="29"/>
    </location>
</feature>
<gene>
    <name evidence="2" type="ORF">A2682_00690</name>
</gene>
<dbReference type="EMBL" id="MHST01000016">
    <property type="protein sequence ID" value="OHA48791.1"/>
    <property type="molecule type" value="Genomic_DNA"/>
</dbReference>
<protein>
    <submittedName>
        <fullName evidence="2">Uncharacterized protein</fullName>
    </submittedName>
</protein>